<keyword evidence="4" id="KW-1185">Reference proteome</keyword>
<name>A0ABR8LZM6_9FLAO</name>
<sequence>MRRITSLLIVFCIAISFTSCSTDSMDEIYEDSTVLVIPDAKPIEIEILELINQHRISIGLNALENLKVIKGQAFSHTDYMVNINEVNHDNFYSRKNYLVNNVNALKVSENVAYGFSSASSVVNAWLNSDGHKRNIEGDFTDFEISAELGENNKWYFTNIFVKK</sequence>
<feature type="domain" description="SCP" evidence="2">
    <location>
        <begin position="48"/>
        <end position="135"/>
    </location>
</feature>
<gene>
    <name evidence="3" type="ORF">IEG06_10875</name>
</gene>
<dbReference type="RefSeq" id="WP_028283175.1">
    <property type="nucleotide sequence ID" value="NZ_CAXBHU010000004.1"/>
</dbReference>
<feature type="chain" id="PRO_5045400619" evidence="1">
    <location>
        <begin position="22"/>
        <end position="163"/>
    </location>
</feature>
<dbReference type="EMBL" id="JACXXH010000005">
    <property type="protein sequence ID" value="MBD3863955.1"/>
    <property type="molecule type" value="Genomic_DNA"/>
</dbReference>
<reference evidence="3 4" key="1">
    <citation type="submission" date="2020-09" db="EMBL/GenBank/DDBJ databases">
        <title>Bacillus nautilus sp. nov., Chryseoglobus crepusculi sp. nov, and Psychrobacter noctis sp. nov., isolated from deep-sea sponges from the equatorial Atlantic.</title>
        <authorList>
            <person name="Stennett H.L."/>
            <person name="Williams S.E."/>
        </authorList>
    </citation>
    <scope>NUCLEOTIDE SEQUENCE [LARGE SCALE GENOMIC DNA]</scope>
    <source>
        <strain evidence="3 4">28M-24</strain>
    </source>
</reference>
<dbReference type="Proteomes" id="UP000627521">
    <property type="component" value="Unassembled WGS sequence"/>
</dbReference>
<dbReference type="PANTHER" id="PTHR31157">
    <property type="entry name" value="SCP DOMAIN-CONTAINING PROTEIN"/>
    <property type="match status" value="1"/>
</dbReference>
<evidence type="ECO:0000259" key="2">
    <source>
        <dbReference type="Pfam" id="PF00188"/>
    </source>
</evidence>
<dbReference type="PROSITE" id="PS51257">
    <property type="entry name" value="PROKAR_LIPOPROTEIN"/>
    <property type="match status" value="1"/>
</dbReference>
<organism evidence="3 4">
    <name type="scientific">Olleya marilimosa</name>
    <dbReference type="NCBI Taxonomy" id="272164"/>
    <lineage>
        <taxon>Bacteria</taxon>
        <taxon>Pseudomonadati</taxon>
        <taxon>Bacteroidota</taxon>
        <taxon>Flavobacteriia</taxon>
        <taxon>Flavobacteriales</taxon>
        <taxon>Flavobacteriaceae</taxon>
    </lineage>
</organism>
<evidence type="ECO:0000313" key="4">
    <source>
        <dbReference type="Proteomes" id="UP000627521"/>
    </source>
</evidence>
<keyword evidence="1" id="KW-0732">Signal</keyword>
<protein>
    <submittedName>
        <fullName evidence="3">CAP domain-containing protein</fullName>
    </submittedName>
</protein>
<accession>A0ABR8LZM6</accession>
<dbReference type="Gene3D" id="3.40.33.10">
    <property type="entry name" value="CAP"/>
    <property type="match status" value="1"/>
</dbReference>
<dbReference type="InterPro" id="IPR014044">
    <property type="entry name" value="CAP_dom"/>
</dbReference>
<dbReference type="InterPro" id="IPR035940">
    <property type="entry name" value="CAP_sf"/>
</dbReference>
<dbReference type="PANTHER" id="PTHR31157:SF1">
    <property type="entry name" value="SCP DOMAIN-CONTAINING PROTEIN"/>
    <property type="match status" value="1"/>
</dbReference>
<dbReference type="CDD" id="cd05379">
    <property type="entry name" value="CAP_bacterial"/>
    <property type="match status" value="1"/>
</dbReference>
<evidence type="ECO:0000256" key="1">
    <source>
        <dbReference type="SAM" id="SignalP"/>
    </source>
</evidence>
<dbReference type="Pfam" id="PF00188">
    <property type="entry name" value="CAP"/>
    <property type="match status" value="1"/>
</dbReference>
<feature type="signal peptide" evidence="1">
    <location>
        <begin position="1"/>
        <end position="21"/>
    </location>
</feature>
<evidence type="ECO:0000313" key="3">
    <source>
        <dbReference type="EMBL" id="MBD3863955.1"/>
    </source>
</evidence>
<comment type="caution">
    <text evidence="3">The sequence shown here is derived from an EMBL/GenBank/DDBJ whole genome shotgun (WGS) entry which is preliminary data.</text>
</comment>
<proteinExistence type="predicted"/>
<dbReference type="SUPFAM" id="SSF55797">
    <property type="entry name" value="PR-1-like"/>
    <property type="match status" value="1"/>
</dbReference>